<dbReference type="Pfam" id="PF00379">
    <property type="entry name" value="Chitin_bind_4"/>
    <property type="match status" value="1"/>
</dbReference>
<proteinExistence type="predicted"/>
<dbReference type="InterPro" id="IPR000618">
    <property type="entry name" value="Insect_cuticle"/>
</dbReference>
<dbReference type="GeneID" id="106125507"/>
<dbReference type="KEGG" id="pxu:106125507"/>
<feature type="chain" id="PRO_5042502236" evidence="2">
    <location>
        <begin position="30"/>
        <end position="206"/>
    </location>
</feature>
<evidence type="ECO:0000256" key="1">
    <source>
        <dbReference type="ARBA" id="ARBA00022729"/>
    </source>
</evidence>
<keyword evidence="1 2" id="KW-0732">Signal</keyword>
<protein>
    <submittedName>
        <fullName evidence="3">Uncharacterized protein LOC106125507</fullName>
    </submittedName>
</protein>
<evidence type="ECO:0000313" key="3">
    <source>
        <dbReference type="RefSeq" id="XP_013178194.1"/>
    </source>
</evidence>
<name>A0AAJ6ZS74_PAPXU</name>
<dbReference type="AlphaFoldDB" id="A0AAJ6ZS74"/>
<accession>A0AAJ6ZS74</accession>
<feature type="signal peptide" evidence="2">
    <location>
        <begin position="1"/>
        <end position="29"/>
    </location>
</feature>
<gene>
    <name evidence="3" type="primary">LOC106125507</name>
</gene>
<reference evidence="3" key="1">
    <citation type="submission" date="2025-08" db="UniProtKB">
        <authorList>
            <consortium name="RefSeq"/>
        </authorList>
    </citation>
    <scope>IDENTIFICATION</scope>
</reference>
<organism evidence="3">
    <name type="scientific">Papilio xuthus</name>
    <name type="common">Asian swallowtail butterfly</name>
    <dbReference type="NCBI Taxonomy" id="66420"/>
    <lineage>
        <taxon>Eukaryota</taxon>
        <taxon>Metazoa</taxon>
        <taxon>Ecdysozoa</taxon>
        <taxon>Arthropoda</taxon>
        <taxon>Hexapoda</taxon>
        <taxon>Insecta</taxon>
        <taxon>Pterygota</taxon>
        <taxon>Neoptera</taxon>
        <taxon>Endopterygota</taxon>
        <taxon>Lepidoptera</taxon>
        <taxon>Glossata</taxon>
        <taxon>Ditrysia</taxon>
        <taxon>Papilionoidea</taxon>
        <taxon>Papilionidae</taxon>
        <taxon>Papilioninae</taxon>
        <taxon>Papilio</taxon>
    </lineage>
</organism>
<dbReference type="Proteomes" id="UP000694872">
    <property type="component" value="Unplaced"/>
</dbReference>
<sequence length="206" mass="23791">MCLIKMILNKQQSFLKFIIILFLLNLVNCYPVNRDNLINKISIKEEKHFPNGTVTGHYKYVDKEGVPVHVRYYADDAGYGVELKSMKVFDGSNDQDNTHLDKQQKLDSLWPPLDSSTDFPQDYPNPIISNPTNTTKNKFLSLNDLTKANKAVYPKKAYKNSPDYEIYLQNEVHAPKCGQNKVRIYIDKGKRKSREASNVATFKYFD</sequence>
<dbReference type="RefSeq" id="XP_013178194.1">
    <property type="nucleotide sequence ID" value="XM_013322740.1"/>
</dbReference>
<evidence type="ECO:0000256" key="2">
    <source>
        <dbReference type="SAM" id="SignalP"/>
    </source>
</evidence>